<feature type="domain" description="Mga helix-turn-helix" evidence="1">
    <location>
        <begin position="85"/>
        <end position="162"/>
    </location>
</feature>
<accession>A0A0U2VEB0</accession>
<organism evidence="2 3">
    <name type="scientific">Enterococcus rotai</name>
    <dbReference type="NCBI Taxonomy" id="118060"/>
    <lineage>
        <taxon>Bacteria</taxon>
        <taxon>Bacillati</taxon>
        <taxon>Bacillota</taxon>
        <taxon>Bacilli</taxon>
        <taxon>Lactobacillales</taxon>
        <taxon>Enterococcaceae</taxon>
        <taxon>Enterococcus</taxon>
    </lineage>
</organism>
<dbReference type="AlphaFoldDB" id="A0A0U2VEB0"/>
<protein>
    <recommendedName>
        <fullName evidence="1">Mga helix-turn-helix domain-containing protein</fullName>
    </recommendedName>
</protein>
<evidence type="ECO:0000313" key="2">
    <source>
        <dbReference type="EMBL" id="ALS35899.1"/>
    </source>
</evidence>
<dbReference type="RefSeq" id="WP_208928922.1">
    <property type="nucleotide sequence ID" value="NZ_CP013655.1"/>
</dbReference>
<reference evidence="3" key="1">
    <citation type="submission" date="2015-12" db="EMBL/GenBank/DDBJ databases">
        <authorList>
            <person name="Lauer A."/>
            <person name="Humrighouse B."/>
            <person name="Loparev V."/>
            <person name="Shewmaker P.L."/>
            <person name="Whitney A.M."/>
            <person name="McLaughlin R.W."/>
        </authorList>
    </citation>
    <scope>NUCLEOTIDE SEQUENCE [LARGE SCALE GENOMIC DNA]</scope>
    <source>
        <strain evidence="3">LMG 26678</strain>
    </source>
</reference>
<proteinExistence type="predicted"/>
<dbReference type="InterPro" id="IPR007737">
    <property type="entry name" value="Mga_HTH"/>
</dbReference>
<name>A0A0U2VEB0_9ENTE</name>
<evidence type="ECO:0000259" key="1">
    <source>
        <dbReference type="Pfam" id="PF05043"/>
    </source>
</evidence>
<dbReference type="Proteomes" id="UP000067523">
    <property type="component" value="Chromosome"/>
</dbReference>
<gene>
    <name evidence="2" type="ORF">ATZ35_01630</name>
</gene>
<dbReference type="STRING" id="118060.ATZ35_01630"/>
<dbReference type="EMBL" id="CP013655">
    <property type="protein sequence ID" value="ALS35899.1"/>
    <property type="molecule type" value="Genomic_DNA"/>
</dbReference>
<dbReference type="KEGG" id="erx:ATZ35_01630"/>
<dbReference type="Pfam" id="PF05043">
    <property type="entry name" value="Mga"/>
    <property type="match status" value="1"/>
</dbReference>
<evidence type="ECO:0000313" key="3">
    <source>
        <dbReference type="Proteomes" id="UP000067523"/>
    </source>
</evidence>
<sequence>MLEDILLDDVAQRKISVFNQLLVTADGTYSVHYFEQFTDFSYARLNSLFTEIHNDLMEKQGLELLTDQGKVHIDLSKLRDIPYSQFLFRKSLPYRFLLATILEKSYTIEHFCRDHFISRASIIRRLQPLINYLKDFDIQLNCSKLQMTGKENLIRIVYLNFFWIASYGEDLFLALDETKRGFDLFDPEDHQWMTYAEPREWYLLTTISQLRIQKKHFIIEPPFKQLVFPKTSKSFIKKLENLNVPQHFIERETTFLSFMMFYWNIYFYADDPRISYVKEYMNSEQQPLGSLIERFEVFYQPLFSERKLSTHEKELLNINIFTTCLNHSVLKDSLPLSINFMETYIKEQNPLYTPLATKVREFLKEIILLPEFAWISNCIEDLVYICSFLLLPYYERSNPKYHLTVGIILSPNAIFLQSLYDFLEQISFISVSFVSSTSDEKYDFYIAASKLLLPDKIKQNGNFQIIPLSPALDYQVGLIDTLHQRYTEKTTTLAG</sequence>
<keyword evidence="3" id="KW-1185">Reference proteome</keyword>